<evidence type="ECO:0000313" key="4">
    <source>
        <dbReference type="Proteomes" id="UP000292307"/>
    </source>
</evidence>
<evidence type="ECO:0000256" key="1">
    <source>
        <dbReference type="SAM" id="Phobius"/>
    </source>
</evidence>
<dbReference type="AlphaFoldDB" id="A0A411X328"/>
<dbReference type="EMBL" id="CP036401">
    <property type="protein sequence ID" value="QBI03436.1"/>
    <property type="molecule type" value="Genomic_DNA"/>
</dbReference>
<feature type="transmembrane region" description="Helical" evidence="1">
    <location>
        <begin position="38"/>
        <end position="65"/>
    </location>
</feature>
<keyword evidence="1" id="KW-1133">Transmembrane helix</keyword>
<dbReference type="Proteomes" id="UP000292307">
    <property type="component" value="Chromosome"/>
</dbReference>
<dbReference type="OrthoDB" id="8760040at2"/>
<reference evidence="3 4" key="2">
    <citation type="submission" date="2019-02" db="EMBL/GenBank/DDBJ databases">
        <title>Draft Genome Sequences of Six Type Strains of the Genus Massilia.</title>
        <authorList>
            <person name="Miess H."/>
            <person name="Frediansyhah A."/>
            <person name="Gross H."/>
        </authorList>
    </citation>
    <scope>NUCLEOTIDE SEQUENCE [LARGE SCALE GENOMIC DNA]</scope>
    <source>
        <strain evidence="3 4">DSM 17472</strain>
    </source>
</reference>
<keyword evidence="1" id="KW-0472">Membrane</keyword>
<organism evidence="2 5">
    <name type="scientific">Pseudoduganella albidiflava</name>
    <dbReference type="NCBI Taxonomy" id="321983"/>
    <lineage>
        <taxon>Bacteria</taxon>
        <taxon>Pseudomonadati</taxon>
        <taxon>Pseudomonadota</taxon>
        <taxon>Betaproteobacteria</taxon>
        <taxon>Burkholderiales</taxon>
        <taxon>Oxalobacteraceae</taxon>
        <taxon>Telluria group</taxon>
        <taxon>Pseudoduganella</taxon>
    </lineage>
</organism>
<gene>
    <name evidence="3" type="ORF">EYF70_23390</name>
    <name evidence="2" type="ORF">GCM10007387_35310</name>
</gene>
<evidence type="ECO:0000313" key="2">
    <source>
        <dbReference type="EMBL" id="GGY49979.1"/>
    </source>
</evidence>
<proteinExistence type="predicted"/>
<accession>A0A411X328</accession>
<keyword evidence="4" id="KW-1185">Reference proteome</keyword>
<dbReference type="Proteomes" id="UP000628442">
    <property type="component" value="Unassembled WGS sequence"/>
</dbReference>
<protein>
    <recommendedName>
        <fullName evidence="6">DUF4342 domain-containing protein</fullName>
    </recommendedName>
</protein>
<evidence type="ECO:0000313" key="3">
    <source>
        <dbReference type="EMBL" id="QBI03436.1"/>
    </source>
</evidence>
<reference evidence="2" key="1">
    <citation type="journal article" date="2014" name="Int. J. Syst. Evol. Microbiol.">
        <title>Complete genome sequence of Corynebacterium casei LMG S-19264T (=DSM 44701T), isolated from a smear-ripened cheese.</title>
        <authorList>
            <consortium name="US DOE Joint Genome Institute (JGI-PGF)"/>
            <person name="Walter F."/>
            <person name="Albersmeier A."/>
            <person name="Kalinowski J."/>
            <person name="Ruckert C."/>
        </authorList>
    </citation>
    <scope>NUCLEOTIDE SEQUENCE</scope>
    <source>
        <strain evidence="2">KCTC 12343</strain>
    </source>
</reference>
<reference evidence="2" key="3">
    <citation type="submission" date="2022-12" db="EMBL/GenBank/DDBJ databases">
        <authorList>
            <person name="Sun Q."/>
            <person name="Kim S."/>
        </authorList>
    </citation>
    <scope>NUCLEOTIDE SEQUENCE</scope>
    <source>
        <strain evidence="2">KCTC 12343</strain>
    </source>
</reference>
<name>A0A411X328_9BURK</name>
<evidence type="ECO:0008006" key="6">
    <source>
        <dbReference type="Google" id="ProtNLM"/>
    </source>
</evidence>
<dbReference type="RefSeq" id="WP_131147534.1">
    <property type="nucleotide sequence ID" value="NZ_BMWV01000008.1"/>
</dbReference>
<dbReference type="EMBL" id="BMWV01000008">
    <property type="protein sequence ID" value="GGY49979.1"/>
    <property type="molecule type" value="Genomic_DNA"/>
</dbReference>
<evidence type="ECO:0000313" key="5">
    <source>
        <dbReference type="Proteomes" id="UP000628442"/>
    </source>
</evidence>
<sequence length="91" mass="10330">MKTINKTCTETLREAYDATVRIVRHAMRRLDRMPWPSLLAVCVMLALLITVLPLALTLFVLFLLVKLVAGALGGKQHYRPRHRDPAHQNGQ</sequence>
<keyword evidence="1" id="KW-0812">Transmembrane</keyword>